<dbReference type="Gene3D" id="3.30.70.270">
    <property type="match status" value="1"/>
</dbReference>
<dbReference type="GO" id="GO:0003964">
    <property type="term" value="F:RNA-directed DNA polymerase activity"/>
    <property type="evidence" value="ECO:0007669"/>
    <property type="project" value="UniProtKB-KW"/>
</dbReference>
<dbReference type="InterPro" id="IPR043128">
    <property type="entry name" value="Rev_trsase/Diguanyl_cyclase"/>
</dbReference>
<dbReference type="InterPro" id="IPR041577">
    <property type="entry name" value="RT_RNaseH_2"/>
</dbReference>
<keyword evidence="2" id="KW-0695">RNA-directed DNA polymerase</keyword>
<gene>
    <name evidence="2" type="ORF">Tco_0890605</name>
</gene>
<feature type="domain" description="Reverse transcriptase/retrotransposon-derived protein RNase H-like" evidence="1">
    <location>
        <begin position="440"/>
        <end position="512"/>
    </location>
</feature>
<accession>A0ABQ5C3S0</accession>
<dbReference type="EMBL" id="BQNB010013823">
    <property type="protein sequence ID" value="GJT20668.1"/>
    <property type="molecule type" value="Genomic_DNA"/>
</dbReference>
<dbReference type="PANTHER" id="PTHR33064:SF39">
    <property type="match status" value="1"/>
</dbReference>
<name>A0ABQ5C3S0_9ASTR</name>
<evidence type="ECO:0000313" key="2">
    <source>
        <dbReference type="EMBL" id="GJT20668.1"/>
    </source>
</evidence>
<dbReference type="InterPro" id="IPR051320">
    <property type="entry name" value="Viral_Replic_Matur_Polypro"/>
</dbReference>
<proteinExistence type="predicted"/>
<keyword evidence="2" id="KW-0548">Nucleotidyltransferase</keyword>
<reference evidence="2" key="1">
    <citation type="journal article" date="2022" name="Int. J. Mol. Sci.">
        <title>Draft Genome of Tanacetum Coccineum: Genomic Comparison of Closely Related Tanacetum-Family Plants.</title>
        <authorList>
            <person name="Yamashiro T."/>
            <person name="Shiraishi A."/>
            <person name="Nakayama K."/>
            <person name="Satake H."/>
        </authorList>
    </citation>
    <scope>NUCLEOTIDE SEQUENCE</scope>
</reference>
<evidence type="ECO:0000259" key="1">
    <source>
        <dbReference type="Pfam" id="PF17919"/>
    </source>
</evidence>
<keyword evidence="2" id="KW-0808">Transferase</keyword>
<sequence>MSSLNHPTSNIEDAFSSNFPNYILASPDYVSASPEKTYYSSSNTSFGLVPIASPTLSLFHDDPYMKVMQAYYAKELPIPSQTIVPPSPMLSPMIANLEQKIEDIQVHHQANKESLLDASSYDQRIARTRTVSDYAWRIDPRMPPKRKSTSKAPAMTQAAIKKLVADSVATALEAQAAIMVNTDNPNRNTGPRETPVPKRGNYKEFISCQPFYINGTEGAVGLIRWFEQTESVFSRSNCAEENKMTFATDNSFVIYFSGTSTSLISNNITLNNTYDIEMANGNLVGTNTVIQGCTLILINQPFKIDLMPIELGSFDVIIAAPVAHAPYRLAPSEMLRRNFNQLQELGDREVIITESKGWKLSQDAFRTSILQFLGHLINSQGLHVDPAKIEAVNNWASPTIPTEICQFLGLSGYYCRFIKDFSKIAKSLTELTQKNKKYIWGEEQETAFQLLKQKLCEAPILALPEGNNDFVIYYDASHQGMGAVLMQRENVIAYASRQLKPHKYTQLTKETTPFLSAWALIFFGL</sequence>
<dbReference type="Proteomes" id="UP001151760">
    <property type="component" value="Unassembled WGS sequence"/>
</dbReference>
<reference evidence="2" key="2">
    <citation type="submission" date="2022-01" db="EMBL/GenBank/DDBJ databases">
        <authorList>
            <person name="Yamashiro T."/>
            <person name="Shiraishi A."/>
            <person name="Satake H."/>
            <person name="Nakayama K."/>
        </authorList>
    </citation>
    <scope>NUCLEOTIDE SEQUENCE</scope>
</reference>
<dbReference type="InterPro" id="IPR043502">
    <property type="entry name" value="DNA/RNA_pol_sf"/>
</dbReference>
<dbReference type="Pfam" id="PF17919">
    <property type="entry name" value="RT_RNaseH_2"/>
    <property type="match status" value="1"/>
</dbReference>
<comment type="caution">
    <text evidence="2">The sequence shown here is derived from an EMBL/GenBank/DDBJ whole genome shotgun (WGS) entry which is preliminary data.</text>
</comment>
<keyword evidence="3" id="KW-1185">Reference proteome</keyword>
<protein>
    <submittedName>
        <fullName evidence="2">Reverse transcriptase domain-containing protein</fullName>
    </submittedName>
</protein>
<organism evidence="2 3">
    <name type="scientific">Tanacetum coccineum</name>
    <dbReference type="NCBI Taxonomy" id="301880"/>
    <lineage>
        <taxon>Eukaryota</taxon>
        <taxon>Viridiplantae</taxon>
        <taxon>Streptophyta</taxon>
        <taxon>Embryophyta</taxon>
        <taxon>Tracheophyta</taxon>
        <taxon>Spermatophyta</taxon>
        <taxon>Magnoliopsida</taxon>
        <taxon>eudicotyledons</taxon>
        <taxon>Gunneridae</taxon>
        <taxon>Pentapetalae</taxon>
        <taxon>asterids</taxon>
        <taxon>campanulids</taxon>
        <taxon>Asterales</taxon>
        <taxon>Asteraceae</taxon>
        <taxon>Asteroideae</taxon>
        <taxon>Anthemideae</taxon>
        <taxon>Anthemidinae</taxon>
        <taxon>Tanacetum</taxon>
    </lineage>
</organism>
<dbReference type="SUPFAM" id="SSF56672">
    <property type="entry name" value="DNA/RNA polymerases"/>
    <property type="match status" value="1"/>
</dbReference>
<dbReference type="PANTHER" id="PTHR33064">
    <property type="entry name" value="POL PROTEIN"/>
    <property type="match status" value="1"/>
</dbReference>
<evidence type="ECO:0000313" key="3">
    <source>
        <dbReference type="Proteomes" id="UP001151760"/>
    </source>
</evidence>